<dbReference type="AlphaFoldDB" id="G3B7Q4"/>
<dbReference type="EMBL" id="GL996527">
    <property type="protein sequence ID" value="EGV62295.1"/>
    <property type="molecule type" value="Genomic_DNA"/>
</dbReference>
<dbReference type="GO" id="GO:0006813">
    <property type="term" value="P:potassium ion transport"/>
    <property type="evidence" value="ECO:0007669"/>
    <property type="project" value="TreeGrafter"/>
</dbReference>
<accession>G3B7Q4</accession>
<dbReference type="GO" id="GO:0005743">
    <property type="term" value="C:mitochondrial inner membrane"/>
    <property type="evidence" value="ECO:0007669"/>
    <property type="project" value="TreeGrafter"/>
</dbReference>
<dbReference type="Proteomes" id="UP000000707">
    <property type="component" value="Unassembled WGS sequence"/>
</dbReference>
<protein>
    <submittedName>
        <fullName evidence="1">Uncharacterized protein</fullName>
    </submittedName>
</protein>
<reference evidence="1 2" key="1">
    <citation type="journal article" date="2011" name="Proc. Natl. Acad. Sci. U.S.A.">
        <title>Comparative genomics of xylose-fermenting fungi for enhanced biofuel production.</title>
        <authorList>
            <person name="Wohlbach D.J."/>
            <person name="Kuo A."/>
            <person name="Sato T.K."/>
            <person name="Potts K.M."/>
            <person name="Salamov A.A."/>
            <person name="LaButti K.M."/>
            <person name="Sun H."/>
            <person name="Clum A."/>
            <person name="Pangilinan J.L."/>
            <person name="Lindquist E.A."/>
            <person name="Lucas S."/>
            <person name="Lapidus A."/>
            <person name="Jin M."/>
            <person name="Gunawan C."/>
            <person name="Balan V."/>
            <person name="Dale B.E."/>
            <person name="Jeffries T.W."/>
            <person name="Zinkel R."/>
            <person name="Barry K.W."/>
            <person name="Grigoriev I.V."/>
            <person name="Gasch A.P."/>
        </authorList>
    </citation>
    <scope>NUCLEOTIDE SEQUENCE [LARGE SCALE GENOMIC DNA]</scope>
    <source>
        <strain evidence="1">ATCC 10573</strain>
        <strain evidence="2">ATCC 10573 / BCRC 21748 / CBS 615 / JCM 9827 / NBRC 10315 / NRRL Y-1498 / VKM Y-70</strain>
    </source>
</reference>
<dbReference type="GeneID" id="18249141"/>
<dbReference type="PANTHER" id="PTHR28062:SF1">
    <property type="entry name" value="TRANSMEMBRANE PROTEIN"/>
    <property type="match status" value="1"/>
</dbReference>
<evidence type="ECO:0000313" key="2">
    <source>
        <dbReference type="Proteomes" id="UP000000707"/>
    </source>
</evidence>
<dbReference type="GO" id="GO:1902600">
    <property type="term" value="P:proton transmembrane transport"/>
    <property type="evidence" value="ECO:0007669"/>
    <property type="project" value="TreeGrafter"/>
</dbReference>
<name>G3B7Q4_CANTC</name>
<dbReference type="OrthoDB" id="5562676at2759"/>
<organism evidence="2">
    <name type="scientific">Candida tenuis (strain ATCC 10573 / BCRC 21748 / CBS 615 / JCM 9827 / NBRC 10315 / NRRL Y-1498 / VKM Y-70)</name>
    <name type="common">Yeast</name>
    <name type="synonym">Yamadazyma tenuis</name>
    <dbReference type="NCBI Taxonomy" id="590646"/>
    <lineage>
        <taxon>Eukaryota</taxon>
        <taxon>Fungi</taxon>
        <taxon>Dikarya</taxon>
        <taxon>Ascomycota</taxon>
        <taxon>Saccharomycotina</taxon>
        <taxon>Pichiomycetes</taxon>
        <taxon>Debaryomycetaceae</taxon>
        <taxon>Yamadazyma</taxon>
    </lineage>
</organism>
<dbReference type="InterPro" id="IPR018786">
    <property type="entry name" value="Mit_KHE1"/>
</dbReference>
<dbReference type="KEGG" id="cten:18249141"/>
<sequence length="339" mass="38143">MIRPSLTQVGPRVSSTPHVPRPAFAVAARFSSTASGPLNPDSIFVISVPITTKRSYVYCNHKPRVLSEAQARHFPLATRLESKLTGAALKVWTKLSTSKASINIKITALAKRMLDTVAYQENCLRSFPSKDAMIREINQEALSKNQPDPLVVQSHIDQLKIHHSQIKPIPMYHASFQTPGNIISQLEEFKTNSYSTHLKYSILCGIGVPISLPFAIVPVIPNIPGFYLAYRFYCNVKALSGINHLKYLLESSDGTAAGTRHLDFITKPEIDSVYRETNDKSDLYIDSVQEEERLIISPKIIEDLTDKLNIPHLKEELNKAWRQEKSRLKRELKVDDAVQ</sequence>
<dbReference type="Pfam" id="PF10173">
    <property type="entry name" value="Mit_KHE1"/>
    <property type="match status" value="1"/>
</dbReference>
<dbReference type="eggNOG" id="KOG4539">
    <property type="taxonomic scope" value="Eukaryota"/>
</dbReference>
<dbReference type="PANTHER" id="PTHR28062">
    <property type="entry name" value="K+-H+ EXCHANGE-LIKE PROTEIN"/>
    <property type="match status" value="1"/>
</dbReference>
<dbReference type="STRING" id="590646.G3B7Q4"/>
<proteinExistence type="predicted"/>
<dbReference type="EMBL" id="GL996527">
    <property type="protein sequence ID" value="EGV62296.1"/>
    <property type="molecule type" value="Genomic_DNA"/>
</dbReference>
<evidence type="ECO:0000313" key="1">
    <source>
        <dbReference type="EMBL" id="EGV62296.1"/>
    </source>
</evidence>
<keyword evidence="2" id="KW-1185">Reference proteome</keyword>
<dbReference type="HOGENOM" id="CLU_043838_2_0_1"/>
<gene>
    <name evidence="1" type="ORF">CANTEDRAFT_126001</name>
</gene>